<feature type="domain" description="HNH endonuclease 5" evidence="1">
    <location>
        <begin position="37"/>
        <end position="88"/>
    </location>
</feature>
<dbReference type="InterPro" id="IPR029471">
    <property type="entry name" value="HNH_5"/>
</dbReference>
<keyword evidence="2" id="KW-0255">Endonuclease</keyword>
<proteinExistence type="predicted"/>
<accession>A0A1G5PBM5</accession>
<evidence type="ECO:0000259" key="1">
    <source>
        <dbReference type="Pfam" id="PF14279"/>
    </source>
</evidence>
<dbReference type="OrthoDB" id="255953at2"/>
<name>A0A1G5PBM5_9PSED</name>
<gene>
    <name evidence="2" type="ORF">SAMN05216279_11112</name>
</gene>
<dbReference type="AlphaFoldDB" id="A0A1G5PBM5"/>
<evidence type="ECO:0000313" key="3">
    <source>
        <dbReference type="Proteomes" id="UP000183046"/>
    </source>
</evidence>
<comment type="caution">
    <text evidence="2">The sequence shown here is derived from an EMBL/GenBank/DDBJ whole genome shotgun (WGS) entry which is preliminary data.</text>
</comment>
<dbReference type="EMBL" id="FMWB01000011">
    <property type="protein sequence ID" value="SCZ46509.1"/>
    <property type="molecule type" value="Genomic_DNA"/>
</dbReference>
<dbReference type="RefSeq" id="WP_074584591.1">
    <property type="nucleotide sequence ID" value="NZ_FMWB01000011.1"/>
</dbReference>
<dbReference type="Proteomes" id="UP000183046">
    <property type="component" value="Unassembled WGS sequence"/>
</dbReference>
<protein>
    <submittedName>
        <fullName evidence="2">HNH endonuclease</fullName>
    </submittedName>
</protein>
<organism evidence="2 3">
    <name type="scientific">Pseudomonas oryzihabitans</name>
    <dbReference type="NCBI Taxonomy" id="47885"/>
    <lineage>
        <taxon>Bacteria</taxon>
        <taxon>Pseudomonadati</taxon>
        <taxon>Pseudomonadota</taxon>
        <taxon>Gammaproteobacteria</taxon>
        <taxon>Pseudomonadales</taxon>
        <taxon>Pseudomonadaceae</taxon>
        <taxon>Pseudomonas</taxon>
    </lineage>
</organism>
<keyword evidence="2" id="KW-0378">Hydrolase</keyword>
<reference evidence="3" key="1">
    <citation type="submission" date="2016-10" db="EMBL/GenBank/DDBJ databases">
        <authorList>
            <person name="de Groot N.N."/>
        </authorList>
    </citation>
    <scope>NUCLEOTIDE SEQUENCE [LARGE SCALE GENOMIC DNA]</scope>
    <source>
        <strain evidence="3">DSM 15758</strain>
    </source>
</reference>
<dbReference type="GO" id="GO:0004519">
    <property type="term" value="F:endonuclease activity"/>
    <property type="evidence" value="ECO:0007669"/>
    <property type="project" value="UniProtKB-KW"/>
</dbReference>
<sequence>MNFEDRVNYYDNGYTVLNDYFLGRGSKIYLGSKGDECRFCGCSEPKVTFRNVSHAVPEFLGNHQLISNYECDACNTFFSQNLEDHLDKYTGPYRTFAQIRGKTKVPAYKSKDSRARFDVKPNKPPTILARRDENHISFDYENKNFTYKFQVGPYIPVAVYKCLVKIGLSIIGKQELDNFSQSLRWINEPIHSRGYFKPLVLLKTFIPGPRPSKGLKISVFKKKDLVSLRPHYFLLLAFGNLVYQIVLPSDLDRVLQNSKSDLVPIPLPFEVGWPHGKPEIELVQLNDTNIVRDMTIPITFSFDSIEPTDEYVGKSLGELGYKK</sequence>
<keyword evidence="2" id="KW-0540">Nuclease</keyword>
<dbReference type="Pfam" id="PF14279">
    <property type="entry name" value="HNH_5"/>
    <property type="match status" value="1"/>
</dbReference>
<evidence type="ECO:0000313" key="2">
    <source>
        <dbReference type="EMBL" id="SCZ46509.1"/>
    </source>
</evidence>